<feature type="transmembrane region" description="Helical" evidence="6">
    <location>
        <begin position="195"/>
        <end position="218"/>
    </location>
</feature>
<comment type="caution">
    <text evidence="8">The sequence shown here is derived from an EMBL/GenBank/DDBJ whole genome shotgun (WGS) entry which is preliminary data.</text>
</comment>
<dbReference type="PANTHER" id="PTHR12677">
    <property type="entry name" value="GOLGI APPARATUS MEMBRANE PROTEIN TVP38-RELATED"/>
    <property type="match status" value="1"/>
</dbReference>
<evidence type="ECO:0000256" key="1">
    <source>
        <dbReference type="ARBA" id="ARBA00004651"/>
    </source>
</evidence>
<dbReference type="OrthoDB" id="9800167at2"/>
<reference evidence="8 9" key="1">
    <citation type="submission" date="2019-02" db="EMBL/GenBank/DDBJ databases">
        <title>The draft genome of Enterobacter spp. strains.</title>
        <authorList>
            <person name="Wang C."/>
            <person name="Feng Y."/>
            <person name="Zong Z."/>
        </authorList>
    </citation>
    <scope>NUCLEOTIDE SEQUENCE [LARGE SCALE GENOMIC DNA]</scope>
    <source>
        <strain evidence="8 9">WCHEW120002</strain>
    </source>
</reference>
<feature type="domain" description="VTT" evidence="7">
    <location>
        <begin position="71"/>
        <end position="184"/>
    </location>
</feature>
<evidence type="ECO:0000256" key="4">
    <source>
        <dbReference type="ARBA" id="ARBA00022989"/>
    </source>
</evidence>
<dbReference type="InterPro" id="IPR032816">
    <property type="entry name" value="VTT_dom"/>
</dbReference>
<dbReference type="PANTHER" id="PTHR12677:SF59">
    <property type="entry name" value="GOLGI APPARATUS MEMBRANE PROTEIN TVP38-RELATED"/>
    <property type="match status" value="1"/>
</dbReference>
<organism evidence="8 9">
    <name type="scientific">Enterobacter wuhouensis</name>
    <dbReference type="NCBI Taxonomy" id="2529381"/>
    <lineage>
        <taxon>Bacteria</taxon>
        <taxon>Pseudomonadati</taxon>
        <taxon>Pseudomonadota</taxon>
        <taxon>Gammaproteobacteria</taxon>
        <taxon>Enterobacterales</taxon>
        <taxon>Enterobacteriaceae</taxon>
        <taxon>Enterobacter</taxon>
    </lineage>
</organism>
<dbReference type="Proteomes" id="UP000291424">
    <property type="component" value="Unassembled WGS sequence"/>
</dbReference>
<keyword evidence="5 6" id="KW-0472">Membrane</keyword>
<dbReference type="RefSeq" id="WP_131634368.1">
    <property type="nucleotide sequence ID" value="NZ_SJOO01000005.1"/>
</dbReference>
<dbReference type="AlphaFoldDB" id="A0A4R0G7L6"/>
<dbReference type="Pfam" id="PF09335">
    <property type="entry name" value="VTT_dom"/>
    <property type="match status" value="1"/>
</dbReference>
<keyword evidence="4 6" id="KW-1133">Transmembrane helix</keyword>
<evidence type="ECO:0000256" key="3">
    <source>
        <dbReference type="ARBA" id="ARBA00022692"/>
    </source>
</evidence>
<proteinExistence type="inferred from homology"/>
<feature type="transmembrane region" description="Helical" evidence="6">
    <location>
        <begin position="133"/>
        <end position="152"/>
    </location>
</feature>
<sequence>MNIKKILFLCALLGAFLLAFTLLPPGTLSLEAVKTHHLALMTHVEQHPLQSLILYFALYVVVSALSIPGAAILTLLGGALFSLWQGIIVVSFASTLGATLAMLASRYLLRDWVQQRFLSQMTTVNAGMARDGAGYLFALRLMPAFPFFLVNLLMGLTRIRVRRYWWVSQIAMLPATIIFLNAGRELGNLTSLRDILSPGMLFAFTLLGLLPLVIRWLLSRYIPSSYK</sequence>
<name>A0A4R0G7L6_9ENTR</name>
<evidence type="ECO:0000256" key="5">
    <source>
        <dbReference type="ARBA" id="ARBA00023136"/>
    </source>
</evidence>
<protein>
    <recommendedName>
        <fullName evidence="6">TVP38/TMEM64 family membrane protein</fullName>
    </recommendedName>
</protein>
<dbReference type="GO" id="GO:0005886">
    <property type="term" value="C:plasma membrane"/>
    <property type="evidence" value="ECO:0007669"/>
    <property type="project" value="UniProtKB-SubCell"/>
</dbReference>
<evidence type="ECO:0000256" key="6">
    <source>
        <dbReference type="RuleBase" id="RU366058"/>
    </source>
</evidence>
<evidence type="ECO:0000313" key="8">
    <source>
        <dbReference type="EMBL" id="TCB91823.1"/>
    </source>
</evidence>
<keyword evidence="2 6" id="KW-1003">Cell membrane</keyword>
<comment type="similarity">
    <text evidence="6">Belongs to the TVP38/TMEM64 family.</text>
</comment>
<dbReference type="InterPro" id="IPR015414">
    <property type="entry name" value="TMEM64"/>
</dbReference>
<feature type="transmembrane region" description="Helical" evidence="6">
    <location>
        <begin position="83"/>
        <end position="109"/>
    </location>
</feature>
<accession>A0A4R0G7L6</accession>
<feature type="transmembrane region" description="Helical" evidence="6">
    <location>
        <begin position="53"/>
        <end position="76"/>
    </location>
</feature>
<feature type="transmembrane region" description="Helical" evidence="6">
    <location>
        <begin position="164"/>
        <end position="183"/>
    </location>
</feature>
<dbReference type="EMBL" id="SJOO01000005">
    <property type="protein sequence ID" value="TCB91823.1"/>
    <property type="molecule type" value="Genomic_DNA"/>
</dbReference>
<evidence type="ECO:0000259" key="7">
    <source>
        <dbReference type="Pfam" id="PF09335"/>
    </source>
</evidence>
<evidence type="ECO:0000313" key="9">
    <source>
        <dbReference type="Proteomes" id="UP000291424"/>
    </source>
</evidence>
<evidence type="ECO:0000256" key="2">
    <source>
        <dbReference type="ARBA" id="ARBA00022475"/>
    </source>
</evidence>
<gene>
    <name evidence="8" type="ORF">E0L20_13380</name>
</gene>
<keyword evidence="3 6" id="KW-0812">Transmembrane</keyword>
<comment type="subcellular location">
    <subcellularLocation>
        <location evidence="1 6">Cell membrane</location>
        <topology evidence="1 6">Multi-pass membrane protein</topology>
    </subcellularLocation>
</comment>